<feature type="non-terminal residue" evidence="2">
    <location>
        <position position="268"/>
    </location>
</feature>
<dbReference type="OrthoDB" id="7700848at2759"/>
<evidence type="ECO:0000313" key="2">
    <source>
        <dbReference type="EMBL" id="KMQ87232.1"/>
    </source>
</evidence>
<dbReference type="AlphaFoldDB" id="A0A0J7KAA8"/>
<gene>
    <name evidence="2" type="ORF">RF55_13551</name>
</gene>
<keyword evidence="3" id="KW-1185">Reference proteome</keyword>
<sequence>MKIKVFQANVNRSKPSLDLLIHQAKEFGTGLLLILEPNYVPDSANWFASQNNGAAIFVDTNLVRMSRLVIRASRFVAIRCGKYMIISELRASVNKDPWGLPYMLVLEKLKPASLGLTELLEPEVLTELLKTLFLKNDSPNPIEDWSEFAWSNEWAISLPETIRAIRKVAASWTKAPGPDGFRMGSVLVPVLWNLAFDSVLEIAMEEEKCDILCYADDTLIVVTRKDPKITYLKASILVNRYIARGFGGRLGRAGAIKGEGEGEEVKEE</sequence>
<evidence type="ECO:0000259" key="1">
    <source>
        <dbReference type="Pfam" id="PF00078"/>
    </source>
</evidence>
<organism evidence="2 3">
    <name type="scientific">Lasius niger</name>
    <name type="common">Black garden ant</name>
    <dbReference type="NCBI Taxonomy" id="67767"/>
    <lineage>
        <taxon>Eukaryota</taxon>
        <taxon>Metazoa</taxon>
        <taxon>Ecdysozoa</taxon>
        <taxon>Arthropoda</taxon>
        <taxon>Hexapoda</taxon>
        <taxon>Insecta</taxon>
        <taxon>Pterygota</taxon>
        <taxon>Neoptera</taxon>
        <taxon>Endopterygota</taxon>
        <taxon>Hymenoptera</taxon>
        <taxon>Apocrita</taxon>
        <taxon>Aculeata</taxon>
        <taxon>Formicoidea</taxon>
        <taxon>Formicidae</taxon>
        <taxon>Formicinae</taxon>
        <taxon>Lasius</taxon>
        <taxon>Lasius</taxon>
    </lineage>
</organism>
<evidence type="ECO:0000313" key="3">
    <source>
        <dbReference type="Proteomes" id="UP000036403"/>
    </source>
</evidence>
<feature type="domain" description="Reverse transcriptase" evidence="1">
    <location>
        <begin position="173"/>
        <end position="229"/>
    </location>
</feature>
<dbReference type="PaxDb" id="67767-A0A0J7KAA8"/>
<protein>
    <submittedName>
        <fullName evidence="2">Type-1 retrotransposable element r1dm</fullName>
    </submittedName>
</protein>
<dbReference type="Pfam" id="PF00078">
    <property type="entry name" value="RVT_1"/>
    <property type="match status" value="1"/>
</dbReference>
<dbReference type="EMBL" id="LBMM01010790">
    <property type="protein sequence ID" value="KMQ87232.1"/>
    <property type="molecule type" value="Genomic_DNA"/>
</dbReference>
<dbReference type="InterPro" id="IPR000477">
    <property type="entry name" value="RT_dom"/>
</dbReference>
<comment type="caution">
    <text evidence="2">The sequence shown here is derived from an EMBL/GenBank/DDBJ whole genome shotgun (WGS) entry which is preliminary data.</text>
</comment>
<dbReference type="Proteomes" id="UP000036403">
    <property type="component" value="Unassembled WGS sequence"/>
</dbReference>
<accession>A0A0J7KAA8</accession>
<name>A0A0J7KAA8_LASNI</name>
<proteinExistence type="predicted"/>
<reference evidence="2 3" key="1">
    <citation type="submission" date="2015-04" db="EMBL/GenBank/DDBJ databases">
        <title>Lasius niger genome sequencing.</title>
        <authorList>
            <person name="Konorov E.A."/>
            <person name="Nikitin M.A."/>
            <person name="Kirill M.V."/>
            <person name="Chang P."/>
        </authorList>
    </citation>
    <scope>NUCLEOTIDE SEQUENCE [LARGE SCALE GENOMIC DNA]</scope>
    <source>
        <tissue evidence="2">Whole</tissue>
    </source>
</reference>